<accession>A0ABS5GE89</accession>
<keyword evidence="7 15" id="KW-0732">Signal</keyword>
<dbReference type="InterPro" id="IPR009056">
    <property type="entry name" value="Cyt_c-like_dom"/>
</dbReference>
<dbReference type="EMBL" id="JAFCLK010000031">
    <property type="protein sequence ID" value="MBR1139654.1"/>
    <property type="molecule type" value="Genomic_DNA"/>
</dbReference>
<dbReference type="SUPFAM" id="SSF46626">
    <property type="entry name" value="Cytochrome c"/>
    <property type="match status" value="2"/>
</dbReference>
<comment type="catalytic activity">
    <reaction evidence="13 14">
        <text>S-sulfanyl-L-cysteinyl-[SoxY protein] + thiosulfate + 2 Fe(III)-[cytochrome c] = S-(2-sulfodisulfanyl)-L-cysteinyl-[SoxY protein] + 2 Fe(II)-[cytochrome c] + 2 H(+)</text>
        <dbReference type="Rhea" id="RHEA:51224"/>
        <dbReference type="Rhea" id="RHEA-COMP:10350"/>
        <dbReference type="Rhea" id="RHEA-COMP:14399"/>
        <dbReference type="Rhea" id="RHEA-COMP:14689"/>
        <dbReference type="Rhea" id="RHEA-COMP:14690"/>
        <dbReference type="ChEBI" id="CHEBI:15378"/>
        <dbReference type="ChEBI" id="CHEBI:29033"/>
        <dbReference type="ChEBI" id="CHEBI:29034"/>
        <dbReference type="ChEBI" id="CHEBI:33542"/>
        <dbReference type="ChEBI" id="CHEBI:61963"/>
        <dbReference type="ChEBI" id="CHEBI:140664"/>
        <dbReference type="EC" id="2.8.5.2"/>
    </reaction>
</comment>
<evidence type="ECO:0000256" key="9">
    <source>
        <dbReference type="ARBA" id="ARBA00022982"/>
    </source>
</evidence>
<comment type="catalytic activity">
    <reaction evidence="12 14">
        <text>L-cysteinyl-[SoxY protein] + thiosulfate + 2 Fe(III)-[cytochrome c] = S-sulfosulfanyl-L-cysteinyl-[SoxY protein] + 2 Fe(II)-[cytochrome c] + 2 H(+)</text>
        <dbReference type="Rhea" id="RHEA:56720"/>
        <dbReference type="Rhea" id="RHEA-COMP:10350"/>
        <dbReference type="Rhea" id="RHEA-COMP:14328"/>
        <dbReference type="Rhea" id="RHEA-COMP:14399"/>
        <dbReference type="Rhea" id="RHEA-COMP:14691"/>
        <dbReference type="ChEBI" id="CHEBI:15378"/>
        <dbReference type="ChEBI" id="CHEBI:29033"/>
        <dbReference type="ChEBI" id="CHEBI:29034"/>
        <dbReference type="ChEBI" id="CHEBI:29950"/>
        <dbReference type="ChEBI" id="CHEBI:33542"/>
        <dbReference type="ChEBI" id="CHEBI:139321"/>
        <dbReference type="EC" id="2.8.5.2"/>
    </reaction>
</comment>
<name>A0ABS5GE89_9BRAD</name>
<evidence type="ECO:0000256" key="11">
    <source>
        <dbReference type="ARBA" id="ARBA00025746"/>
    </source>
</evidence>
<dbReference type="Pfam" id="PF21342">
    <property type="entry name" value="SoxA-TsdA_cyt-c"/>
    <property type="match status" value="1"/>
</dbReference>
<evidence type="ECO:0000256" key="2">
    <source>
        <dbReference type="ARBA" id="ARBA00011530"/>
    </source>
</evidence>
<evidence type="ECO:0000313" key="17">
    <source>
        <dbReference type="EMBL" id="MBR1139654.1"/>
    </source>
</evidence>
<dbReference type="RefSeq" id="WP_172236725.1">
    <property type="nucleotide sequence ID" value="NZ_JABFDP010000011.1"/>
</dbReference>
<feature type="chain" id="PRO_5047015882" description="SoxAX cytochrome complex subunit A" evidence="15">
    <location>
        <begin position="23"/>
        <end position="274"/>
    </location>
</feature>
<organism evidence="17 18">
    <name type="scientific">Bradyrhizobium denitrificans</name>
    <dbReference type="NCBI Taxonomy" id="2734912"/>
    <lineage>
        <taxon>Bacteria</taxon>
        <taxon>Pseudomonadati</taxon>
        <taxon>Pseudomonadota</taxon>
        <taxon>Alphaproteobacteria</taxon>
        <taxon>Hyphomicrobiales</taxon>
        <taxon>Nitrobacteraceae</taxon>
        <taxon>Bradyrhizobium</taxon>
    </lineage>
</organism>
<dbReference type="Gene3D" id="1.10.760.10">
    <property type="entry name" value="Cytochrome c-like domain"/>
    <property type="match status" value="2"/>
</dbReference>
<comment type="similarity">
    <text evidence="11 14">Belongs to the SoxA family.</text>
</comment>
<comment type="caution">
    <text evidence="17">The sequence shown here is derived from an EMBL/GenBank/DDBJ whole genome shotgun (WGS) entry which is preliminary data.</text>
</comment>
<evidence type="ECO:0000259" key="16">
    <source>
        <dbReference type="Pfam" id="PF21342"/>
    </source>
</evidence>
<sequence length="274" mass="30585">MSIRYGSLAGLATAALVLSAVATSGEELERKGIPAPPGHVFQTIISGYQFRTKETRALQDDDLENPGFLAVERAADVWKTVDGGEGKSCMSCHGEAEKTMKGVGAAMPKWSEKLNKPVNLEQQINICRTEHMKAEPWAFKSKELTDMTTFVRFQSRGLPVAVKTDGPMSPWFEKGKEIYYTRVGQLDLACASCHEKNNGKFMRADFLSQGQTNGFPTYRLRDQRLIPLHERFEGCMFDVRGVPYKPLSDEFLALELYVAWRGIGLPVETPSVRN</sequence>
<feature type="signal peptide" evidence="15">
    <location>
        <begin position="1"/>
        <end position="22"/>
    </location>
</feature>
<keyword evidence="6 14" id="KW-0479">Metal-binding</keyword>
<keyword evidence="9 14" id="KW-0249">Electron transport</keyword>
<keyword evidence="4 14" id="KW-0349">Heme</keyword>
<dbReference type="InterPro" id="IPR025710">
    <property type="entry name" value="SoxA"/>
</dbReference>
<protein>
    <recommendedName>
        <fullName evidence="14">SoxAX cytochrome complex subunit A</fullName>
        <ecNumber evidence="14">2.8.5.2</ecNumber>
    </recommendedName>
    <alternativeName>
        <fullName evidence="14">Protein SoxA</fullName>
    </alternativeName>
    <alternativeName>
        <fullName evidence="14">Sulfur oxidizing protein A</fullName>
    </alternativeName>
    <alternativeName>
        <fullName evidence="14">Thiosulfate-oxidizing multienzyme system protein SoxA</fullName>
    </alternativeName>
</protein>
<dbReference type="InterPro" id="IPR036909">
    <property type="entry name" value="Cyt_c-like_dom_sf"/>
</dbReference>
<evidence type="ECO:0000256" key="3">
    <source>
        <dbReference type="ARBA" id="ARBA00022448"/>
    </source>
</evidence>
<keyword evidence="5 14" id="KW-0808">Transferase</keyword>
<proteinExistence type="inferred from homology"/>
<evidence type="ECO:0000256" key="13">
    <source>
        <dbReference type="ARBA" id="ARBA00048423"/>
    </source>
</evidence>
<evidence type="ECO:0000256" key="14">
    <source>
        <dbReference type="PIRNR" id="PIRNR038455"/>
    </source>
</evidence>
<evidence type="ECO:0000256" key="8">
    <source>
        <dbReference type="ARBA" id="ARBA00022764"/>
    </source>
</evidence>
<evidence type="ECO:0000256" key="7">
    <source>
        <dbReference type="ARBA" id="ARBA00022729"/>
    </source>
</evidence>
<keyword evidence="10 14" id="KW-0408">Iron</keyword>
<dbReference type="Proteomes" id="UP001314635">
    <property type="component" value="Unassembled WGS sequence"/>
</dbReference>
<evidence type="ECO:0000256" key="1">
    <source>
        <dbReference type="ARBA" id="ARBA00004418"/>
    </source>
</evidence>
<evidence type="ECO:0000256" key="5">
    <source>
        <dbReference type="ARBA" id="ARBA00022679"/>
    </source>
</evidence>
<comment type="subunit">
    <text evidence="2 14">Heterodimer of SoxA and SoxX.</text>
</comment>
<reference evidence="18" key="1">
    <citation type="journal article" date="2021" name="ISME J.">
        <title>Evolutionary origin and ecological implication of a unique nif island in free-living Bradyrhizobium lineages.</title>
        <authorList>
            <person name="Tao J."/>
        </authorList>
    </citation>
    <scope>NUCLEOTIDE SEQUENCE [LARGE SCALE GENOMIC DNA]</scope>
    <source>
        <strain evidence="18">SZCCT0094</strain>
    </source>
</reference>
<evidence type="ECO:0000256" key="10">
    <source>
        <dbReference type="ARBA" id="ARBA00023004"/>
    </source>
</evidence>
<feature type="domain" description="Cytochrome c" evidence="16">
    <location>
        <begin position="74"/>
        <end position="160"/>
    </location>
</feature>
<keyword evidence="8 14" id="KW-0574">Periplasm</keyword>
<evidence type="ECO:0000256" key="4">
    <source>
        <dbReference type="ARBA" id="ARBA00022617"/>
    </source>
</evidence>
<keyword evidence="18" id="KW-1185">Reference proteome</keyword>
<dbReference type="EC" id="2.8.5.2" evidence="14"/>
<evidence type="ECO:0000256" key="15">
    <source>
        <dbReference type="SAM" id="SignalP"/>
    </source>
</evidence>
<keyword evidence="3 14" id="KW-0813">Transport</keyword>
<dbReference type="NCBIfam" id="TIGR04484">
    <property type="entry name" value="thiosulf_SoxA"/>
    <property type="match status" value="1"/>
</dbReference>
<evidence type="ECO:0000256" key="6">
    <source>
        <dbReference type="ARBA" id="ARBA00022723"/>
    </source>
</evidence>
<gene>
    <name evidence="17" type="primary">soxA</name>
    <name evidence="17" type="ORF">JQ619_28250</name>
</gene>
<dbReference type="PIRSF" id="PIRSF038455">
    <property type="entry name" value="SoxA"/>
    <property type="match status" value="1"/>
</dbReference>
<comment type="subcellular location">
    <subcellularLocation>
        <location evidence="1 14">Periplasm</location>
    </subcellularLocation>
</comment>
<evidence type="ECO:0000313" key="18">
    <source>
        <dbReference type="Proteomes" id="UP001314635"/>
    </source>
</evidence>
<evidence type="ECO:0000256" key="12">
    <source>
        <dbReference type="ARBA" id="ARBA00048077"/>
    </source>
</evidence>